<evidence type="ECO:0000313" key="2">
    <source>
        <dbReference type="EMBL" id="AWY08612.1"/>
    </source>
</evidence>
<evidence type="ECO:0000313" key="3">
    <source>
        <dbReference type="Proteomes" id="UP000251795"/>
    </source>
</evidence>
<dbReference type="Proteomes" id="UP000251795">
    <property type="component" value="Segment"/>
</dbReference>
<protein>
    <submittedName>
        <fullName evidence="2">Uncharacterized protein</fullName>
    </submittedName>
</protein>
<accession>A0A2Z4QEB0</accession>
<name>A0A2Z4QEB0_9CAUD</name>
<keyword evidence="3" id="KW-1185">Reference proteome</keyword>
<evidence type="ECO:0000256" key="1">
    <source>
        <dbReference type="SAM" id="MobiDB-lite"/>
    </source>
</evidence>
<dbReference type="EMBL" id="MH248138">
    <property type="protein sequence ID" value="AWY08612.1"/>
    <property type="molecule type" value="Genomic_DNA"/>
</dbReference>
<sequence>MELIMAYKSLAKKPKKSKAAKEAETREKAHKQARRGKLGQAVKTLSSAAKKSRRMTKGEKRAIQLQPFKPQVVPQPPRTPLMEKGLSLNALIKSTPRLMKENAIECYVNSVKRGKTNKGLPIITANVRHKDPLRPNKTVRIHKPMIIGLDDPFKPISKQKRVLVSCPCENFVFMWEYANTEHGCARIIYGNGEPPDFTNPGHAPGLCKHLMALADQVKRNGD</sequence>
<reference evidence="2 3" key="1">
    <citation type="submission" date="2018-04" db="EMBL/GenBank/DDBJ databases">
        <authorList>
            <person name="Go L.Y."/>
            <person name="Mitchell J.A."/>
        </authorList>
    </citation>
    <scope>NUCLEOTIDE SEQUENCE [LARGE SCALE GENOMIC DNA]</scope>
</reference>
<feature type="region of interest" description="Disordered" evidence="1">
    <location>
        <begin position="1"/>
        <end position="60"/>
    </location>
</feature>
<organism evidence="2 3">
    <name type="scientific">Erwinia phage vB_EamM_Alexandra</name>
    <dbReference type="NCBI Taxonomy" id="2201424"/>
    <lineage>
        <taxon>Viruses</taxon>
        <taxon>Duplodnaviria</taxon>
        <taxon>Heunggongvirae</taxon>
        <taxon>Uroviricota</taxon>
        <taxon>Caudoviricetes</taxon>
        <taxon>Alexandravirus</taxon>
        <taxon>Alexandravirus alexandra</taxon>
    </lineage>
</organism>
<proteinExistence type="predicted"/>
<feature type="compositionally biased region" description="Basic residues" evidence="1">
    <location>
        <begin position="28"/>
        <end position="37"/>
    </location>
</feature>
<gene>
    <name evidence="2" type="ORF">Alexandra_238</name>
</gene>